<dbReference type="AlphaFoldDB" id="A0A396GYP4"/>
<dbReference type="PANTHER" id="PTHR45463">
    <property type="entry name" value="OS09G0392200 PROTEIN"/>
    <property type="match status" value="1"/>
</dbReference>
<proteinExistence type="predicted"/>
<comment type="caution">
    <text evidence="1">The sequence shown here is derived from an EMBL/GenBank/DDBJ whole genome shotgun (WGS) entry which is preliminary data.</text>
</comment>
<reference evidence="1" key="1">
    <citation type="journal article" date="2018" name="Nat. Plants">
        <title>Whole-genome landscape of Medicago truncatula symbiotic genes.</title>
        <authorList>
            <person name="Pecrix Y."/>
            <person name="Gamas P."/>
            <person name="Carrere S."/>
        </authorList>
    </citation>
    <scope>NUCLEOTIDE SEQUENCE</scope>
    <source>
        <tissue evidence="1">Leaves</tissue>
    </source>
</reference>
<accession>A0A396GYP4</accession>
<dbReference type="Proteomes" id="UP000265566">
    <property type="component" value="Chromosome 7"/>
</dbReference>
<evidence type="ECO:0000313" key="1">
    <source>
        <dbReference type="EMBL" id="RHN46120.1"/>
    </source>
</evidence>
<dbReference type="EMBL" id="PSQE01000007">
    <property type="protein sequence ID" value="RHN46120.1"/>
    <property type="molecule type" value="Genomic_DNA"/>
</dbReference>
<gene>
    <name evidence="1" type="ORF">MtrunA17_Chr7g0238781</name>
</gene>
<name>A0A396GYP4_MEDTR</name>
<sequence length="161" mass="19239">MRVMWFCFEVNNYMIENIFTIYFNMVVCKEWSRVQKNYWRIFMVSQSRLLVQTTSYANKFCSFYSIPEKRAYRAKMSYFLGLSYLSSCSGYLIMKGANKLQLMNPFIRKQMIIDTSAIEEYLFHYGSRVLLTFVKGSNEFFIEDYCISSSSLHVYQSRYSS</sequence>
<dbReference type="PANTHER" id="PTHR45463:SF8">
    <property type="entry name" value="OS09G0392200 PROTEIN"/>
    <property type="match status" value="1"/>
</dbReference>
<organism evidence="1">
    <name type="scientific">Medicago truncatula</name>
    <name type="common">Barrel medic</name>
    <name type="synonym">Medicago tribuloides</name>
    <dbReference type="NCBI Taxonomy" id="3880"/>
    <lineage>
        <taxon>Eukaryota</taxon>
        <taxon>Viridiplantae</taxon>
        <taxon>Streptophyta</taxon>
        <taxon>Embryophyta</taxon>
        <taxon>Tracheophyta</taxon>
        <taxon>Spermatophyta</taxon>
        <taxon>Magnoliopsida</taxon>
        <taxon>eudicotyledons</taxon>
        <taxon>Gunneridae</taxon>
        <taxon>Pentapetalae</taxon>
        <taxon>rosids</taxon>
        <taxon>fabids</taxon>
        <taxon>Fabales</taxon>
        <taxon>Fabaceae</taxon>
        <taxon>Papilionoideae</taxon>
        <taxon>50 kb inversion clade</taxon>
        <taxon>NPAAA clade</taxon>
        <taxon>Hologalegina</taxon>
        <taxon>IRL clade</taxon>
        <taxon>Trifolieae</taxon>
        <taxon>Medicago</taxon>
    </lineage>
</organism>
<dbReference type="Gramene" id="rna40562">
    <property type="protein sequence ID" value="RHN46120.1"/>
    <property type="gene ID" value="gene40562"/>
</dbReference>
<protein>
    <submittedName>
        <fullName evidence="1">Uncharacterized protein</fullName>
    </submittedName>
</protein>